<dbReference type="Proteomes" id="UP001169063">
    <property type="component" value="Unassembled WGS sequence"/>
</dbReference>
<comment type="caution">
    <text evidence="1">The sequence shown here is derived from an EMBL/GenBank/DDBJ whole genome shotgun (WGS) entry which is preliminary data.</text>
</comment>
<evidence type="ECO:0000313" key="2">
    <source>
        <dbReference type="Proteomes" id="UP001169063"/>
    </source>
</evidence>
<proteinExistence type="predicted"/>
<evidence type="ECO:0000313" key="1">
    <source>
        <dbReference type="EMBL" id="MDO1558200.1"/>
    </source>
</evidence>
<dbReference type="EMBL" id="JAUKTR010000001">
    <property type="protein sequence ID" value="MDO1558200.1"/>
    <property type="molecule type" value="Genomic_DNA"/>
</dbReference>
<accession>A0ABT8SJG5</accession>
<keyword evidence="2" id="KW-1185">Reference proteome</keyword>
<sequence>MRTSYAEWKYRTEDTWLAVRRAWEDGETAASCARRFDVGLANLWRRRAAENWRRRREPDPVPEPVEGWDRWARERLEEWEVHRDDVRRLAVDLLTALEAETVEDCSAWHLGWIYRQRARRLGPEAAARDREAAKGRPWADAFWDEDGRLHHLSWLDNQTLMLWRDECRKALGLPEGAAPSVPIPPDPTEAEWERALELRERSMLLEVSKREG</sequence>
<gene>
    <name evidence="1" type="ORF">Q0812_01985</name>
</gene>
<protein>
    <recommendedName>
        <fullName evidence="3">Transposase</fullName>
    </recommendedName>
</protein>
<name>A0ABT8SJG5_9CAUL</name>
<evidence type="ECO:0008006" key="3">
    <source>
        <dbReference type="Google" id="ProtNLM"/>
    </source>
</evidence>
<organism evidence="1 2">
    <name type="scientific">Peiella sedimenti</name>
    <dbReference type="NCBI Taxonomy" id="3061083"/>
    <lineage>
        <taxon>Bacteria</taxon>
        <taxon>Pseudomonadati</taxon>
        <taxon>Pseudomonadota</taxon>
        <taxon>Alphaproteobacteria</taxon>
        <taxon>Caulobacterales</taxon>
        <taxon>Caulobacteraceae</taxon>
        <taxon>Peiella</taxon>
    </lineage>
</organism>
<dbReference type="RefSeq" id="WP_302108621.1">
    <property type="nucleotide sequence ID" value="NZ_JAUKTR010000001.1"/>
</dbReference>
<reference evidence="1" key="1">
    <citation type="submission" date="2023-07" db="EMBL/GenBank/DDBJ databases">
        <title>Brevundimonas soil sp. nov., isolated from the soil of chemical plant.</title>
        <authorList>
            <person name="Wu N."/>
        </authorList>
    </citation>
    <scope>NUCLEOTIDE SEQUENCE</scope>
    <source>
        <strain evidence="1">XZ-24</strain>
    </source>
</reference>